<dbReference type="PROSITE" id="PS50109">
    <property type="entry name" value="HIS_KIN"/>
    <property type="match status" value="1"/>
</dbReference>
<dbReference type="GO" id="GO:0000155">
    <property type="term" value="F:phosphorelay sensor kinase activity"/>
    <property type="evidence" value="ECO:0007669"/>
    <property type="project" value="InterPro"/>
</dbReference>
<dbReference type="Pfam" id="PF02518">
    <property type="entry name" value="HATPase_c"/>
    <property type="match status" value="1"/>
</dbReference>
<comment type="caution">
    <text evidence="6">The sequence shown here is derived from an EMBL/GenBank/DDBJ whole genome shotgun (WGS) entry which is preliminary data.</text>
</comment>
<dbReference type="InterPro" id="IPR004358">
    <property type="entry name" value="Sig_transdc_His_kin-like_C"/>
</dbReference>
<evidence type="ECO:0000313" key="6">
    <source>
        <dbReference type="EMBL" id="RXJ58070.1"/>
    </source>
</evidence>
<dbReference type="SUPFAM" id="SSF47384">
    <property type="entry name" value="Homodimeric domain of signal transducing histidine kinase"/>
    <property type="match status" value="1"/>
</dbReference>
<dbReference type="PANTHER" id="PTHR43065">
    <property type="entry name" value="SENSOR HISTIDINE KINASE"/>
    <property type="match status" value="1"/>
</dbReference>
<keyword evidence="7" id="KW-1185">Reference proteome</keyword>
<organism evidence="6 7">
    <name type="scientific">Candidatus Marinarcus aquaticus</name>
    <dbReference type="NCBI Taxonomy" id="2044504"/>
    <lineage>
        <taxon>Bacteria</taxon>
        <taxon>Pseudomonadati</taxon>
        <taxon>Campylobacterota</taxon>
        <taxon>Epsilonproteobacteria</taxon>
        <taxon>Campylobacterales</taxon>
        <taxon>Arcobacteraceae</taxon>
        <taxon>Candidatus Marinarcus</taxon>
    </lineage>
</organism>
<dbReference type="Proteomes" id="UP000290657">
    <property type="component" value="Unassembled WGS sequence"/>
</dbReference>
<dbReference type="PRINTS" id="PR00344">
    <property type="entry name" value="BCTRLSENSOR"/>
</dbReference>
<dbReference type="Pfam" id="PF00512">
    <property type="entry name" value="HisKA"/>
    <property type="match status" value="1"/>
</dbReference>
<accession>A0A4V1LP28</accession>
<evidence type="ECO:0000256" key="2">
    <source>
        <dbReference type="ARBA" id="ARBA00012438"/>
    </source>
</evidence>
<dbReference type="InterPro" id="IPR036097">
    <property type="entry name" value="HisK_dim/P_sf"/>
</dbReference>
<dbReference type="EMBL" id="PDKN01000003">
    <property type="protein sequence ID" value="RXJ58070.1"/>
    <property type="molecule type" value="Genomic_DNA"/>
</dbReference>
<dbReference type="InterPro" id="IPR005467">
    <property type="entry name" value="His_kinase_dom"/>
</dbReference>
<sequence length="334" mass="38976">MKKNESHFLLLIKYAPLAAIVVFYTLAAFFLYWNNFTFYKQYENEFIFFGISTVVLAFIFSFFVTQYLKKVILSYKMQLRKESALNRKNDFILFQQSKLATVGELLSNIAHQWRQPLSVITTAATGIKLQKELGQCDVSLEKQSIESIIVNANYLSQTIDDFRNFYNPNVAKKYFSVTKAVQDSLKIVGSQLCNHNIKILQDIHEFDIYGIENELMQVIINLINNAREQFQNEHNKNLKEKIIQLQTHCDEVYNTLYVWDNAQGIKKEHIQKVFEPYFTTKHQTRGTGIGLYMSEQIISKHFQGTITVENKKFQYQSKTHMGACFMITFPHASK</sequence>
<dbReference type="InterPro" id="IPR003661">
    <property type="entry name" value="HisK_dim/P_dom"/>
</dbReference>
<keyword evidence="4" id="KW-0472">Membrane</keyword>
<dbReference type="EC" id="2.7.13.3" evidence="2"/>
<feature type="transmembrane region" description="Helical" evidence="4">
    <location>
        <begin position="46"/>
        <end position="68"/>
    </location>
</feature>
<name>A0A4V1LP28_9BACT</name>
<dbReference type="AlphaFoldDB" id="A0A4V1LP28"/>
<dbReference type="Gene3D" id="1.10.287.130">
    <property type="match status" value="1"/>
</dbReference>
<feature type="domain" description="Histidine kinase" evidence="5">
    <location>
        <begin position="108"/>
        <end position="333"/>
    </location>
</feature>
<protein>
    <recommendedName>
        <fullName evidence="2">histidine kinase</fullName>
        <ecNumber evidence="2">2.7.13.3</ecNumber>
    </recommendedName>
</protein>
<evidence type="ECO:0000256" key="3">
    <source>
        <dbReference type="ARBA" id="ARBA00022553"/>
    </source>
</evidence>
<dbReference type="RefSeq" id="WP_128995933.1">
    <property type="nucleotide sequence ID" value="NZ_PDKN01000003.1"/>
</dbReference>
<dbReference type="InterPro" id="IPR036890">
    <property type="entry name" value="HATPase_C_sf"/>
</dbReference>
<dbReference type="InterPro" id="IPR003594">
    <property type="entry name" value="HATPase_dom"/>
</dbReference>
<dbReference type="PANTHER" id="PTHR43065:SF42">
    <property type="entry name" value="TWO-COMPONENT SENSOR PPRA"/>
    <property type="match status" value="1"/>
</dbReference>
<evidence type="ECO:0000313" key="7">
    <source>
        <dbReference type="Proteomes" id="UP000290657"/>
    </source>
</evidence>
<feature type="transmembrane region" description="Helical" evidence="4">
    <location>
        <begin position="12"/>
        <end position="34"/>
    </location>
</feature>
<evidence type="ECO:0000259" key="5">
    <source>
        <dbReference type="PROSITE" id="PS50109"/>
    </source>
</evidence>
<dbReference type="OrthoDB" id="9805967at2"/>
<evidence type="ECO:0000256" key="1">
    <source>
        <dbReference type="ARBA" id="ARBA00000085"/>
    </source>
</evidence>
<gene>
    <name evidence="6" type="ORF">CRV04_06060</name>
</gene>
<keyword evidence="3" id="KW-0597">Phosphoprotein</keyword>
<dbReference type="SUPFAM" id="SSF55874">
    <property type="entry name" value="ATPase domain of HSP90 chaperone/DNA topoisomerase II/histidine kinase"/>
    <property type="match status" value="1"/>
</dbReference>
<keyword evidence="4" id="KW-1133">Transmembrane helix</keyword>
<evidence type="ECO:0000256" key="4">
    <source>
        <dbReference type="SAM" id="Phobius"/>
    </source>
</evidence>
<reference evidence="6 7" key="1">
    <citation type="submission" date="2017-10" db="EMBL/GenBank/DDBJ databases">
        <title>Genomics of the genus Arcobacter.</title>
        <authorList>
            <person name="Perez-Cataluna A."/>
            <person name="Figueras M.J."/>
        </authorList>
    </citation>
    <scope>NUCLEOTIDE SEQUENCE [LARGE SCALE GENOMIC DNA]</scope>
    <source>
        <strain evidence="6 7">CECT 8987</strain>
    </source>
</reference>
<dbReference type="Gene3D" id="3.30.565.10">
    <property type="entry name" value="Histidine kinase-like ATPase, C-terminal domain"/>
    <property type="match status" value="1"/>
</dbReference>
<keyword evidence="4" id="KW-0812">Transmembrane</keyword>
<dbReference type="SMART" id="SM00387">
    <property type="entry name" value="HATPase_c"/>
    <property type="match status" value="1"/>
</dbReference>
<comment type="catalytic activity">
    <reaction evidence="1">
        <text>ATP + protein L-histidine = ADP + protein N-phospho-L-histidine.</text>
        <dbReference type="EC" id="2.7.13.3"/>
    </reaction>
</comment>
<dbReference type="CDD" id="cd00082">
    <property type="entry name" value="HisKA"/>
    <property type="match status" value="1"/>
</dbReference>
<proteinExistence type="predicted"/>